<dbReference type="AlphaFoldDB" id="A0A5D3F7I9"/>
<dbReference type="Proteomes" id="UP000323505">
    <property type="component" value="Unassembled WGS sequence"/>
</dbReference>
<dbReference type="EMBL" id="VSRQ01000009">
    <property type="protein sequence ID" value="TYK44102.1"/>
    <property type="molecule type" value="Genomic_DNA"/>
</dbReference>
<protein>
    <recommendedName>
        <fullName evidence="7">Integral membrane bound transporter domain-containing protein</fullName>
    </recommendedName>
</protein>
<accession>A0A5D3F7I9</accession>
<dbReference type="RefSeq" id="WP_148767289.1">
    <property type="nucleotide sequence ID" value="NZ_VSRQ01000009.1"/>
</dbReference>
<feature type="transmembrane region" description="Helical" evidence="6">
    <location>
        <begin position="31"/>
        <end position="51"/>
    </location>
</feature>
<evidence type="ECO:0000256" key="5">
    <source>
        <dbReference type="SAM" id="MobiDB-lite"/>
    </source>
</evidence>
<reference evidence="8 9" key="1">
    <citation type="submission" date="2019-08" db="EMBL/GenBank/DDBJ databases">
        <title>Actinomadura sp. nov. CYP1-5 isolated from mountain soil.</title>
        <authorList>
            <person name="Songsumanus A."/>
            <person name="Kuncharoen N."/>
            <person name="Kudo T."/>
            <person name="Yuki M."/>
            <person name="Igarashi Y."/>
            <person name="Tanasupawat S."/>
        </authorList>
    </citation>
    <scope>NUCLEOTIDE SEQUENCE [LARGE SCALE GENOMIC DNA]</scope>
    <source>
        <strain evidence="8 9">CYP1-5</strain>
    </source>
</reference>
<keyword evidence="4 6" id="KW-0472">Membrane</keyword>
<dbReference type="InterPro" id="IPR049453">
    <property type="entry name" value="Memb_transporter_dom"/>
</dbReference>
<dbReference type="Pfam" id="PF13515">
    <property type="entry name" value="FUSC_2"/>
    <property type="match status" value="1"/>
</dbReference>
<evidence type="ECO:0000256" key="3">
    <source>
        <dbReference type="ARBA" id="ARBA00022989"/>
    </source>
</evidence>
<proteinExistence type="predicted"/>
<feature type="transmembrane region" description="Helical" evidence="6">
    <location>
        <begin position="82"/>
        <end position="103"/>
    </location>
</feature>
<comment type="caution">
    <text evidence="8">The sequence shown here is derived from an EMBL/GenBank/DDBJ whole genome shotgun (WGS) entry which is preliminary data.</text>
</comment>
<organism evidence="8 9">
    <name type="scientific">Actinomadura decatromicini</name>
    <dbReference type="NCBI Taxonomy" id="2604572"/>
    <lineage>
        <taxon>Bacteria</taxon>
        <taxon>Bacillati</taxon>
        <taxon>Actinomycetota</taxon>
        <taxon>Actinomycetes</taxon>
        <taxon>Streptosporangiales</taxon>
        <taxon>Thermomonosporaceae</taxon>
        <taxon>Actinomadura</taxon>
    </lineage>
</organism>
<gene>
    <name evidence="8" type="ORF">FXF68_35935</name>
</gene>
<evidence type="ECO:0000313" key="9">
    <source>
        <dbReference type="Proteomes" id="UP000323505"/>
    </source>
</evidence>
<feature type="transmembrane region" description="Helical" evidence="6">
    <location>
        <begin position="57"/>
        <end position="75"/>
    </location>
</feature>
<sequence length="442" mass="48889">MSGNRQMRAAADAVVTRVGLRGLRVQPTAIVIARLAVTAVLSFQLASWLPGTSPRPILAPLTAILVVQVTLYQTIHHVWQRVVSVVVGVLVAALLSSLVGFSWWSLSLAITAALICGFVLRLGNYTLEVPISAMLILSLENGAAAEGRIVETLVGALTGLITGILTSPVKIQAAEEALEGLSGTLARHLHDIAEAVEKRPEPRTFDRLLFQARSLSRQVHRVDGELVQAEESIRLNPQGVGMLRAMVALRETLAALEHCGITIRGLARCLADHANEPEQEREDPLSKSDTRSRLAATIGHLALAMSTYGRMRRQQFATGTTDLEDPLAYHLNAARVERVNLAEMLRADSPDWPLHGELLVHLDRLRTELESGRRMRMEGRPNRRLRVPKPSTSATLSPIRRRTDLRRARRHSRPRTTRTQFPPLHRPLPTVREFASWPGRHD</sequence>
<evidence type="ECO:0000256" key="4">
    <source>
        <dbReference type="ARBA" id="ARBA00023136"/>
    </source>
</evidence>
<evidence type="ECO:0000256" key="6">
    <source>
        <dbReference type="SAM" id="Phobius"/>
    </source>
</evidence>
<dbReference type="GO" id="GO:0016020">
    <property type="term" value="C:membrane"/>
    <property type="evidence" value="ECO:0007669"/>
    <property type="project" value="UniProtKB-SubCell"/>
</dbReference>
<feature type="compositionally biased region" description="Basic residues" evidence="5">
    <location>
        <begin position="407"/>
        <end position="416"/>
    </location>
</feature>
<feature type="domain" description="Integral membrane bound transporter" evidence="7">
    <location>
        <begin position="45"/>
        <end position="161"/>
    </location>
</feature>
<evidence type="ECO:0000256" key="1">
    <source>
        <dbReference type="ARBA" id="ARBA00004141"/>
    </source>
</evidence>
<keyword evidence="2 6" id="KW-0812">Transmembrane</keyword>
<evidence type="ECO:0000256" key="2">
    <source>
        <dbReference type="ARBA" id="ARBA00022692"/>
    </source>
</evidence>
<keyword evidence="3 6" id="KW-1133">Transmembrane helix</keyword>
<keyword evidence="9" id="KW-1185">Reference proteome</keyword>
<comment type="subcellular location">
    <subcellularLocation>
        <location evidence="1">Membrane</location>
        <topology evidence="1">Multi-pass membrane protein</topology>
    </subcellularLocation>
</comment>
<name>A0A5D3F7I9_9ACTN</name>
<evidence type="ECO:0000259" key="7">
    <source>
        <dbReference type="Pfam" id="PF13515"/>
    </source>
</evidence>
<evidence type="ECO:0000313" key="8">
    <source>
        <dbReference type="EMBL" id="TYK44102.1"/>
    </source>
</evidence>
<feature type="region of interest" description="Disordered" evidence="5">
    <location>
        <begin position="376"/>
        <end position="426"/>
    </location>
</feature>